<evidence type="ECO:0000313" key="4">
    <source>
        <dbReference type="Proteomes" id="UP000031575"/>
    </source>
</evidence>
<name>A0A0C2IYM2_9PEZI</name>
<protein>
    <submittedName>
        <fullName evidence="3">Uncharacterized protein</fullName>
    </submittedName>
</protein>
<dbReference type="PANTHER" id="PTHR43828">
    <property type="entry name" value="ASPARAGINASE"/>
    <property type="match status" value="1"/>
</dbReference>
<dbReference type="GeneID" id="63674434"/>
<dbReference type="VEuPathDB" id="FungiDB:SPBR_01202"/>
<comment type="caution">
    <text evidence="3">The sequence shown here is derived from an EMBL/GenBank/DDBJ whole genome shotgun (WGS) entry which is preliminary data.</text>
</comment>
<dbReference type="GO" id="GO:0006357">
    <property type="term" value="P:regulation of transcription by RNA polymerase II"/>
    <property type="evidence" value="ECO:0007669"/>
    <property type="project" value="UniProtKB-ARBA"/>
</dbReference>
<feature type="compositionally biased region" description="Basic and acidic residues" evidence="1">
    <location>
        <begin position="933"/>
        <end position="948"/>
    </location>
</feature>
<feature type="transmembrane region" description="Helical" evidence="2">
    <location>
        <begin position="876"/>
        <end position="897"/>
    </location>
</feature>
<keyword evidence="2" id="KW-0812">Transmembrane</keyword>
<evidence type="ECO:0000313" key="3">
    <source>
        <dbReference type="EMBL" id="KIH91815.1"/>
    </source>
</evidence>
<reference evidence="3 4" key="1">
    <citation type="journal article" date="2014" name="BMC Genomics">
        <title>Comparative genomics of the major fungal agents of human and animal Sporotrichosis: Sporothrix schenckii and Sporothrix brasiliensis.</title>
        <authorList>
            <person name="Teixeira M.M."/>
            <person name="de Almeida L.G."/>
            <person name="Kubitschek-Barreira P."/>
            <person name="Alves F.L."/>
            <person name="Kioshima E.S."/>
            <person name="Abadio A.K."/>
            <person name="Fernandes L."/>
            <person name="Derengowski L.S."/>
            <person name="Ferreira K.S."/>
            <person name="Souza R.C."/>
            <person name="Ruiz J.C."/>
            <person name="de Andrade N.C."/>
            <person name="Paes H.C."/>
            <person name="Nicola A.M."/>
            <person name="Albuquerque P."/>
            <person name="Gerber A.L."/>
            <person name="Martins V.P."/>
            <person name="Peconick L.D."/>
            <person name="Neto A.V."/>
            <person name="Chaucanez C.B."/>
            <person name="Silva P.A."/>
            <person name="Cunha O.L."/>
            <person name="de Oliveira F.F."/>
            <person name="dos Santos T.C."/>
            <person name="Barros A.L."/>
            <person name="Soares M.A."/>
            <person name="de Oliveira L.M."/>
            <person name="Marini M.M."/>
            <person name="Villalobos-Duno H."/>
            <person name="Cunha M.M."/>
            <person name="de Hoog S."/>
            <person name="da Silveira J.F."/>
            <person name="Henrissat B."/>
            <person name="Nino-Vega G.A."/>
            <person name="Cisalpino P.S."/>
            <person name="Mora-Montes H.M."/>
            <person name="Almeida S.R."/>
            <person name="Stajich J.E."/>
            <person name="Lopes-Bezerra L.M."/>
            <person name="Vasconcelos A.T."/>
            <person name="Felipe M.S."/>
        </authorList>
    </citation>
    <scope>NUCLEOTIDE SEQUENCE [LARGE SCALE GENOMIC DNA]</scope>
    <source>
        <strain evidence="3 4">5110</strain>
    </source>
</reference>
<organism evidence="3 4">
    <name type="scientific">Sporothrix brasiliensis 5110</name>
    <dbReference type="NCBI Taxonomy" id="1398154"/>
    <lineage>
        <taxon>Eukaryota</taxon>
        <taxon>Fungi</taxon>
        <taxon>Dikarya</taxon>
        <taxon>Ascomycota</taxon>
        <taxon>Pezizomycotina</taxon>
        <taxon>Sordariomycetes</taxon>
        <taxon>Sordariomycetidae</taxon>
        <taxon>Ophiostomatales</taxon>
        <taxon>Ophiostomataceae</taxon>
        <taxon>Sporothrix</taxon>
    </lineage>
</organism>
<sequence length="1033" mass="113349">MATMMESPATVYSDNLYPVASRSHMVSGSSQGPFVEFARAHPKGAVRFRPFEHGLDATARRCIEEFQIYPFESIEEFCRHIPYASGKKDFFEKTGRESFEVFQYVFKVPGDDKEYHVMWDYNVGLVRMTPFFKCCKYSKTTPAKMLNLNPGLREITHSITGGSIMAQDFPSDCLPPQSSDFARMVIDPILVAEATRETELMRQDVIQALEDGTTTSTFHQSRIPQPHGGSQGTYQRPDIHSRPSSMHRRILPPPESLYVRHIADALEDGRPQLAPINYSAPQHDDLLLPSPQVRWRPKVEETQSSVPRVGSALQATLSNSNPGFEHRRGVADNGHQDGGQTHFAPSYCYPSPPRRQHAHLRHSSEDEKKPHSGPMLVLVKDEVKYATALETDKKPIGPVDNQGHDAHYHPLQKTPTKRRKAKVSGGVAGPSSSSSSWNATDVDAAEVLVNFSVKMQAPDTFNDGRRPDTKKPKNDPRLIASIASLLLFLFKFTHPRLGLLPGHDKNANNLVNNFHARLRQDLAQRHLLADLDQAAGHRLHIAVNARRCRIVLGRRVPRYRQDVRQVVAEALRLVEGLDKVRLQRQRVQEHRRVADRALGHVEVVRAVVLGLQPHRGILHLGRLRRRARAHTTQAQHRPQALFLARLARHALVLAALAGRHHLGARGNVLAEAQQRRVLGVDGQAARTGLVGLVGLVEGQQRLGTAEPGLGVGRVEAQRAAAVERARPVVAQLQLAGGAVAVQLGQQGVLLGDLVRRVRVVGHLAVLVGLQLGRLAAGTALVFGSEEGNTLAVELAGVGPLGLAEALVAALLEIAGVLKGRALVGKRLQRGDVVVVLEVGHEEGRLVELGENLVRGLATSPGPRRLVLMPHLVPAVMWKQLALALALVLVLSMVPALAHKGIRRGLWKEHSDNSAIVLGGLDSRRVQGGRRRAVNREALQRTDQRDKRSTVPRQGGAVDAAADRVQVTRNGRGDHAAGGAGAGGHAVDFAEHRGRRRGLLYEDEQQRVDQDGKEVAQGHAGVDGRVQPRGRHVQ</sequence>
<dbReference type="OrthoDB" id="5562739at2759"/>
<feature type="compositionally biased region" description="Basic and acidic residues" evidence="1">
    <location>
        <begin position="1003"/>
        <end position="1015"/>
    </location>
</feature>
<proteinExistence type="predicted"/>
<feature type="region of interest" description="Disordered" evidence="1">
    <location>
        <begin position="1003"/>
        <end position="1033"/>
    </location>
</feature>
<dbReference type="AlphaFoldDB" id="A0A0C2IYM2"/>
<dbReference type="InterPro" id="IPR051642">
    <property type="entry name" value="SWI6-like"/>
</dbReference>
<evidence type="ECO:0000256" key="1">
    <source>
        <dbReference type="SAM" id="MobiDB-lite"/>
    </source>
</evidence>
<evidence type="ECO:0000256" key="2">
    <source>
        <dbReference type="SAM" id="Phobius"/>
    </source>
</evidence>
<accession>A0A0C2IYM2</accession>
<feature type="region of interest" description="Disordered" evidence="1">
    <location>
        <begin position="215"/>
        <end position="251"/>
    </location>
</feature>
<dbReference type="HOGENOM" id="CLU_293913_0_0_1"/>
<dbReference type="EMBL" id="AWTV01000007">
    <property type="protein sequence ID" value="KIH91815.1"/>
    <property type="molecule type" value="Genomic_DNA"/>
</dbReference>
<feature type="region of interest" description="Disordered" evidence="1">
    <location>
        <begin position="317"/>
        <end position="376"/>
    </location>
</feature>
<keyword evidence="4" id="KW-1185">Reference proteome</keyword>
<dbReference type="GO" id="GO:0030907">
    <property type="term" value="C:MBF transcription complex"/>
    <property type="evidence" value="ECO:0007669"/>
    <property type="project" value="TreeGrafter"/>
</dbReference>
<keyword evidence="2" id="KW-1133">Transmembrane helix</keyword>
<dbReference type="SUPFAM" id="SSF54616">
    <property type="entry name" value="DNA-binding domain of Mlu1-box binding protein MBP1"/>
    <property type="match status" value="1"/>
</dbReference>
<dbReference type="RefSeq" id="XP_040619825.1">
    <property type="nucleotide sequence ID" value="XM_040759513.1"/>
</dbReference>
<dbReference type="Gene3D" id="3.10.260.10">
    <property type="entry name" value="Transcription regulator HTH, APSES-type DNA-binding domain"/>
    <property type="match status" value="1"/>
</dbReference>
<dbReference type="PANTHER" id="PTHR43828:SF5">
    <property type="entry name" value="TRANSCRIPTIONAL REPRESSOR XBP1"/>
    <property type="match status" value="1"/>
</dbReference>
<dbReference type="GO" id="GO:0033309">
    <property type="term" value="C:SBF transcription complex"/>
    <property type="evidence" value="ECO:0007669"/>
    <property type="project" value="TreeGrafter"/>
</dbReference>
<dbReference type="Proteomes" id="UP000031575">
    <property type="component" value="Unassembled WGS sequence"/>
</dbReference>
<gene>
    <name evidence="3" type="ORF">SPBR_01202</name>
</gene>
<keyword evidence="2" id="KW-0472">Membrane</keyword>
<feature type="region of interest" description="Disordered" evidence="1">
    <location>
        <begin position="927"/>
        <end position="961"/>
    </location>
</feature>
<dbReference type="InterPro" id="IPR036887">
    <property type="entry name" value="HTH_APSES_sf"/>
</dbReference>
<feature type="region of interest" description="Disordered" evidence="1">
    <location>
        <begin position="390"/>
        <end position="438"/>
    </location>
</feature>
<dbReference type="GO" id="GO:0003677">
    <property type="term" value="F:DNA binding"/>
    <property type="evidence" value="ECO:0007669"/>
    <property type="project" value="InterPro"/>
</dbReference>